<dbReference type="KEGG" id="vie:OL234_01635"/>
<proteinExistence type="predicted"/>
<gene>
    <name evidence="1" type="ORF">OL234_01635</name>
</gene>
<protein>
    <submittedName>
        <fullName evidence="1">Uncharacterized protein</fullName>
    </submittedName>
</protein>
<name>A0AAF0I7U3_9ENTE</name>
<sequence>MVDKLVGKLSYTQTMEQVSDILEKYPAIESDFFMKQTSAGQAVEGYCHFSDTIADYGSSPLDVQKSANFFFENMDQKMKALDLARANYWEINKALAFYYNQLVDMSEDQEDNFVKMVREKLEVSVTSVEQEKTWHQEAIPIIHQHMAYVESIIIKLLEEN</sequence>
<dbReference type="RefSeq" id="WP_275469435.1">
    <property type="nucleotide sequence ID" value="NZ_CP110232.1"/>
</dbReference>
<dbReference type="AlphaFoldDB" id="A0AAF0I7U3"/>
<reference evidence="1" key="1">
    <citation type="submission" date="2022-10" db="EMBL/GenBank/DDBJ databases">
        <title>Vagococcus sp. isolated from poultry meat.</title>
        <authorList>
            <person name="Johansson P."/>
            <person name="Bjorkroth J."/>
        </authorList>
    </citation>
    <scope>NUCLEOTIDE SEQUENCE</scope>
    <source>
        <strain evidence="1">STAA11</strain>
    </source>
</reference>
<dbReference type="Proteomes" id="UP001179647">
    <property type="component" value="Chromosome"/>
</dbReference>
<evidence type="ECO:0000313" key="1">
    <source>
        <dbReference type="EMBL" id="WEG73635.1"/>
    </source>
</evidence>
<evidence type="ECO:0000313" key="2">
    <source>
        <dbReference type="Proteomes" id="UP001179647"/>
    </source>
</evidence>
<organism evidence="1 2">
    <name type="scientific">Vagococcus intermedius</name>
    <dbReference type="NCBI Taxonomy" id="2991418"/>
    <lineage>
        <taxon>Bacteria</taxon>
        <taxon>Bacillati</taxon>
        <taxon>Bacillota</taxon>
        <taxon>Bacilli</taxon>
        <taxon>Lactobacillales</taxon>
        <taxon>Enterococcaceae</taxon>
        <taxon>Vagococcus</taxon>
    </lineage>
</organism>
<dbReference type="EMBL" id="CP110232">
    <property type="protein sequence ID" value="WEG73635.1"/>
    <property type="molecule type" value="Genomic_DNA"/>
</dbReference>
<accession>A0AAF0I7U3</accession>
<keyword evidence="2" id="KW-1185">Reference proteome</keyword>